<organism evidence="1 2">
    <name type="scientific">Leucogyrophana mollusca</name>
    <dbReference type="NCBI Taxonomy" id="85980"/>
    <lineage>
        <taxon>Eukaryota</taxon>
        <taxon>Fungi</taxon>
        <taxon>Dikarya</taxon>
        <taxon>Basidiomycota</taxon>
        <taxon>Agaricomycotina</taxon>
        <taxon>Agaricomycetes</taxon>
        <taxon>Agaricomycetidae</taxon>
        <taxon>Boletales</taxon>
        <taxon>Boletales incertae sedis</taxon>
        <taxon>Leucogyrophana</taxon>
    </lineage>
</organism>
<comment type="caution">
    <text evidence="1">The sequence shown here is derived from an EMBL/GenBank/DDBJ whole genome shotgun (WGS) entry which is preliminary data.</text>
</comment>
<dbReference type="EMBL" id="MU266370">
    <property type="protein sequence ID" value="KAH7927171.1"/>
    <property type="molecule type" value="Genomic_DNA"/>
</dbReference>
<evidence type="ECO:0000313" key="2">
    <source>
        <dbReference type="Proteomes" id="UP000790709"/>
    </source>
</evidence>
<sequence>MATLLDAAVSLACIHAAYRLYNYSPPAPPAPPPGAATAYILENHVTHARLLPAHARHAFSYPTLSLLVALKALPHAALDLPLPLGRALPLFRSGSARAVLGLRPGAYLGDGPGTILEKLRRVIGERGWCGGEVCDAWMMTMPSYFGFEGINPLTVYYAYRRAASERLGGQGELELWIVVLEVHNTFGEGHVYILEVGRAEDPGVPSGYTHQWTFPRAFFVSPFNDRSGTYTVAVRAPSHPPPPSLYASLFPSQERALPGAGAEVGVGGGDGVGTGTEVRTETRAPRPMVRIHLHTDPPASSDVSTPTPPAPAPRLKLTALLRPYRSTPFLFPSHSPSPSPSPLPSPSPSSSPSPPPHFHAAPPHNADHNAALNHTPPPPTPPPSPLPLLAALLRHPLALLLSLPRILLQASVLHYRRGLRVFARPEPGIVRSGMGASRLTFTDALAPDNAPTGPTPPQNTTTNTNTHHPPADTLIHQRPSALQRFARARVHALLRGAGVCVVVREGGGEVLVLGSVDEIGVKGAGADGVVADRVGVKETGGAGIRETSAGGIGIKETHPRTLTLTLAPRFYGLALACPSPRLLLAVARGEGVCVLGGGGVGAGTGGGGGGGVSGGGERRGERQGERRGERQGEGEGEQEALFLEVFGGGGGKRNTQPLRLSLPQRIRIALLGLPPSVLGDVPAVHPLDGWGVYGSTGVAVVPTAAATGTVSTATAAAATTTIATGTTSTHTDTTGTTGTSVPPSPLATPAPPALRVVYANLAPPAFVLANLAAVCALLALDALECAFFRAVGARFVRGEEPWGVWERGAGWALMIVIVLARLWVGVEWTLDTDAVSPYLCGSWCPLAAIARGQMWTSTSAI</sequence>
<gene>
    <name evidence="1" type="ORF">BV22DRAFT_1153109</name>
</gene>
<dbReference type="Proteomes" id="UP000790709">
    <property type="component" value="Unassembled WGS sequence"/>
</dbReference>
<protein>
    <submittedName>
        <fullName evidence="1">Uncharacterized protein</fullName>
    </submittedName>
</protein>
<accession>A0ACB8BMN4</accession>
<name>A0ACB8BMN4_9AGAM</name>
<proteinExistence type="predicted"/>
<keyword evidence="2" id="KW-1185">Reference proteome</keyword>
<evidence type="ECO:0000313" key="1">
    <source>
        <dbReference type="EMBL" id="KAH7927171.1"/>
    </source>
</evidence>
<reference evidence="1" key="1">
    <citation type="journal article" date="2021" name="New Phytol.">
        <title>Evolutionary innovations through gain and loss of genes in the ectomycorrhizal Boletales.</title>
        <authorList>
            <person name="Wu G."/>
            <person name="Miyauchi S."/>
            <person name="Morin E."/>
            <person name="Kuo A."/>
            <person name="Drula E."/>
            <person name="Varga T."/>
            <person name="Kohler A."/>
            <person name="Feng B."/>
            <person name="Cao Y."/>
            <person name="Lipzen A."/>
            <person name="Daum C."/>
            <person name="Hundley H."/>
            <person name="Pangilinan J."/>
            <person name="Johnson J."/>
            <person name="Barry K."/>
            <person name="LaButti K."/>
            <person name="Ng V."/>
            <person name="Ahrendt S."/>
            <person name="Min B."/>
            <person name="Choi I.G."/>
            <person name="Park H."/>
            <person name="Plett J.M."/>
            <person name="Magnuson J."/>
            <person name="Spatafora J.W."/>
            <person name="Nagy L.G."/>
            <person name="Henrissat B."/>
            <person name="Grigoriev I.V."/>
            <person name="Yang Z.L."/>
            <person name="Xu J."/>
            <person name="Martin F.M."/>
        </authorList>
    </citation>
    <scope>NUCLEOTIDE SEQUENCE</scope>
    <source>
        <strain evidence="1">KUC20120723A-06</strain>
    </source>
</reference>